<evidence type="ECO:0000313" key="1">
    <source>
        <dbReference type="EMBL" id="TWU46473.1"/>
    </source>
</evidence>
<evidence type="ECO:0000313" key="2">
    <source>
        <dbReference type="Proteomes" id="UP000317977"/>
    </source>
</evidence>
<protein>
    <submittedName>
        <fullName evidence="1">Uncharacterized protein</fullName>
    </submittedName>
</protein>
<dbReference type="EMBL" id="SJPX01000006">
    <property type="protein sequence ID" value="TWU46473.1"/>
    <property type="molecule type" value="Genomic_DNA"/>
</dbReference>
<gene>
    <name evidence="1" type="ORF">Poly59_54160</name>
</gene>
<keyword evidence="2" id="KW-1185">Reference proteome</keyword>
<proteinExistence type="predicted"/>
<accession>A0A5C6E9T9</accession>
<comment type="caution">
    <text evidence="1">The sequence shown here is derived from an EMBL/GenBank/DDBJ whole genome shotgun (WGS) entry which is preliminary data.</text>
</comment>
<name>A0A5C6E9T9_9BACT</name>
<organism evidence="1 2">
    <name type="scientific">Rubripirellula reticaptiva</name>
    <dbReference type="NCBI Taxonomy" id="2528013"/>
    <lineage>
        <taxon>Bacteria</taxon>
        <taxon>Pseudomonadati</taxon>
        <taxon>Planctomycetota</taxon>
        <taxon>Planctomycetia</taxon>
        <taxon>Pirellulales</taxon>
        <taxon>Pirellulaceae</taxon>
        <taxon>Rubripirellula</taxon>
    </lineage>
</organism>
<dbReference type="AlphaFoldDB" id="A0A5C6E9T9"/>
<sequence length="47" mass="5461">MNRYSKTTSMTNCRNCYLMTGCSMTNRCLMRTKGCRTTMTTIRYSTS</sequence>
<dbReference type="Proteomes" id="UP000317977">
    <property type="component" value="Unassembled WGS sequence"/>
</dbReference>
<reference evidence="1 2" key="1">
    <citation type="submission" date="2019-02" db="EMBL/GenBank/DDBJ databases">
        <title>Deep-cultivation of Planctomycetes and their phenomic and genomic characterization uncovers novel biology.</title>
        <authorList>
            <person name="Wiegand S."/>
            <person name="Jogler M."/>
            <person name="Boedeker C."/>
            <person name="Pinto D."/>
            <person name="Vollmers J."/>
            <person name="Rivas-Marin E."/>
            <person name="Kohn T."/>
            <person name="Peeters S.H."/>
            <person name="Heuer A."/>
            <person name="Rast P."/>
            <person name="Oberbeckmann S."/>
            <person name="Bunk B."/>
            <person name="Jeske O."/>
            <person name="Meyerdierks A."/>
            <person name="Storesund J.E."/>
            <person name="Kallscheuer N."/>
            <person name="Luecker S."/>
            <person name="Lage O.M."/>
            <person name="Pohl T."/>
            <person name="Merkel B.J."/>
            <person name="Hornburger P."/>
            <person name="Mueller R.-W."/>
            <person name="Bruemmer F."/>
            <person name="Labrenz M."/>
            <person name="Spormann A.M."/>
            <person name="Op Den Camp H."/>
            <person name="Overmann J."/>
            <person name="Amann R."/>
            <person name="Jetten M.S.M."/>
            <person name="Mascher T."/>
            <person name="Medema M.H."/>
            <person name="Devos D.P."/>
            <person name="Kaster A.-K."/>
            <person name="Ovreas L."/>
            <person name="Rohde M."/>
            <person name="Galperin M.Y."/>
            <person name="Jogler C."/>
        </authorList>
    </citation>
    <scope>NUCLEOTIDE SEQUENCE [LARGE SCALE GENOMIC DNA]</scope>
    <source>
        <strain evidence="1 2">Poly59</strain>
    </source>
</reference>